<keyword evidence="2" id="KW-1185">Reference proteome</keyword>
<reference evidence="1 2" key="1">
    <citation type="submission" date="2020-09" db="EMBL/GenBank/DDBJ databases">
        <title>De no assembly of potato wild relative species, Solanum commersonii.</title>
        <authorList>
            <person name="Cho K."/>
        </authorList>
    </citation>
    <scope>NUCLEOTIDE SEQUENCE [LARGE SCALE GENOMIC DNA]</scope>
    <source>
        <strain evidence="1">LZ3.2</strain>
        <tissue evidence="1">Leaf</tissue>
    </source>
</reference>
<name>A0A9J5YGD1_SOLCO</name>
<organism evidence="1 2">
    <name type="scientific">Solanum commersonii</name>
    <name type="common">Commerson's wild potato</name>
    <name type="synonym">Commerson's nightshade</name>
    <dbReference type="NCBI Taxonomy" id="4109"/>
    <lineage>
        <taxon>Eukaryota</taxon>
        <taxon>Viridiplantae</taxon>
        <taxon>Streptophyta</taxon>
        <taxon>Embryophyta</taxon>
        <taxon>Tracheophyta</taxon>
        <taxon>Spermatophyta</taxon>
        <taxon>Magnoliopsida</taxon>
        <taxon>eudicotyledons</taxon>
        <taxon>Gunneridae</taxon>
        <taxon>Pentapetalae</taxon>
        <taxon>asterids</taxon>
        <taxon>lamiids</taxon>
        <taxon>Solanales</taxon>
        <taxon>Solanaceae</taxon>
        <taxon>Solanoideae</taxon>
        <taxon>Solaneae</taxon>
        <taxon>Solanum</taxon>
    </lineage>
</organism>
<sequence>MKIFDGCGWRINTFHQSFSKLIGLEGLKRAHTLRVGWAYPHIAPFRSGVELGVHQRVDLATLVGIRASDIGGVYLSHVASHVRNMDHVCLETYKDSGKRPCHHYKPIKVESLVPRGSKVGRGTYKWKISSKTSHGMVLSLAKVDRAYNCILHAEFHTIESRGLSVPLVRGGGFSVTSATYVVQVKVRHDPFYVSASLLEVEAPTIPSLDAICSFILLIFILCELGFHADLGYLAYYLSFAYYGNLI</sequence>
<protein>
    <submittedName>
        <fullName evidence="1">Uncharacterized protein</fullName>
    </submittedName>
</protein>
<evidence type="ECO:0000313" key="1">
    <source>
        <dbReference type="EMBL" id="KAG5599297.1"/>
    </source>
</evidence>
<comment type="caution">
    <text evidence="1">The sequence shown here is derived from an EMBL/GenBank/DDBJ whole genome shotgun (WGS) entry which is preliminary data.</text>
</comment>
<dbReference type="Proteomes" id="UP000824120">
    <property type="component" value="Chromosome 6"/>
</dbReference>
<dbReference type="AlphaFoldDB" id="A0A9J5YGD1"/>
<evidence type="ECO:0000313" key="2">
    <source>
        <dbReference type="Proteomes" id="UP000824120"/>
    </source>
</evidence>
<accession>A0A9J5YGD1</accession>
<proteinExistence type="predicted"/>
<gene>
    <name evidence="1" type="ORF">H5410_030667</name>
</gene>
<dbReference type="EMBL" id="JACXVP010000006">
    <property type="protein sequence ID" value="KAG5599297.1"/>
    <property type="molecule type" value="Genomic_DNA"/>
</dbReference>